<evidence type="ECO:0000259" key="1">
    <source>
        <dbReference type="Pfam" id="PF02589"/>
    </source>
</evidence>
<sequence length="202" mass="23457">MNLFKKFFQYKDKLGKEKKPNEEERGKFMPEPEIPTDENFMVNFKENGGKFLYCENLEEVLTTFQQILDENNWNEKEICCFNPDLQTTFKNFKVNYSKSPKADIFLTTCEYLIAKTGALLVSSNQIKETKLHELPSNFVVFASTSQLIDTIGEGLRGIKYHHKNKIPSNITTIKTFKDKQEGDFMSYGSTSKNLYLLLLEDL</sequence>
<keyword evidence="3" id="KW-1185">Reference proteome</keyword>
<reference evidence="2 3" key="1">
    <citation type="submission" date="2019-06" db="EMBL/GenBank/DDBJ databases">
        <title>Flavibacter putida gen. nov., sp. nov., a novel marine bacterium of the family Flavobacteriaceae isolated from coastal seawater.</title>
        <authorList>
            <person name="Feng X."/>
        </authorList>
    </citation>
    <scope>NUCLEOTIDE SEQUENCE [LARGE SCALE GENOMIC DNA]</scope>
    <source>
        <strain evidence="2 3">PLHSN227</strain>
    </source>
</reference>
<dbReference type="InterPro" id="IPR024185">
    <property type="entry name" value="FTHF_cligase-like_sf"/>
</dbReference>
<dbReference type="AlphaFoldDB" id="A0A507ZN11"/>
<accession>A0A507ZN11</accession>
<dbReference type="Proteomes" id="UP000317169">
    <property type="component" value="Unassembled WGS sequence"/>
</dbReference>
<dbReference type="Gene3D" id="3.40.50.10420">
    <property type="entry name" value="NagB/RpiA/CoA transferase-like"/>
    <property type="match status" value="1"/>
</dbReference>
<dbReference type="Pfam" id="PF02589">
    <property type="entry name" value="LUD_dom"/>
    <property type="match status" value="1"/>
</dbReference>
<evidence type="ECO:0000313" key="3">
    <source>
        <dbReference type="Proteomes" id="UP000317169"/>
    </source>
</evidence>
<evidence type="ECO:0000313" key="2">
    <source>
        <dbReference type="EMBL" id="TQD38669.1"/>
    </source>
</evidence>
<dbReference type="EMBL" id="VIAR01000007">
    <property type="protein sequence ID" value="TQD38669.1"/>
    <property type="molecule type" value="Genomic_DNA"/>
</dbReference>
<dbReference type="SUPFAM" id="SSF100950">
    <property type="entry name" value="NagB/RpiA/CoA transferase-like"/>
    <property type="match status" value="1"/>
</dbReference>
<comment type="caution">
    <text evidence="2">The sequence shown here is derived from an EMBL/GenBank/DDBJ whole genome shotgun (WGS) entry which is preliminary data.</text>
</comment>
<organism evidence="2 3">
    <name type="scientific">Haloflavibacter putidus</name>
    <dbReference type="NCBI Taxonomy" id="2576776"/>
    <lineage>
        <taxon>Bacteria</taxon>
        <taxon>Pseudomonadati</taxon>
        <taxon>Bacteroidota</taxon>
        <taxon>Flavobacteriia</taxon>
        <taxon>Flavobacteriales</taxon>
        <taxon>Flavobacteriaceae</taxon>
        <taxon>Haloflavibacter</taxon>
    </lineage>
</organism>
<dbReference type="OrthoDB" id="1425114at2"/>
<dbReference type="InterPro" id="IPR037171">
    <property type="entry name" value="NagB/RpiA_transferase-like"/>
</dbReference>
<dbReference type="RefSeq" id="WP_141421864.1">
    <property type="nucleotide sequence ID" value="NZ_VIAR01000007.1"/>
</dbReference>
<protein>
    <submittedName>
        <fullName evidence="2">Lactate utilization protein B/C</fullName>
    </submittedName>
</protein>
<proteinExistence type="predicted"/>
<feature type="domain" description="LUD" evidence="1">
    <location>
        <begin position="93"/>
        <end position="174"/>
    </location>
</feature>
<dbReference type="InterPro" id="IPR003741">
    <property type="entry name" value="LUD_dom"/>
</dbReference>
<gene>
    <name evidence="2" type="ORF">FKR84_08460</name>
</gene>
<name>A0A507ZN11_9FLAO</name>